<sequence length="108" mass="12132">METGPHEHKGQALTSQNWSRTEINTFDNAQISSFFPLAFGRQSLHAKEEIYTRFAHTFSRFLRNESGGDSVLVWQCWLQCCVAVGVEVLVWGLHFIQGGTLGDLEGSD</sequence>
<name>A0A5B7D2S4_PORTR</name>
<gene>
    <name evidence="1" type="ORF">E2C01_008305</name>
</gene>
<protein>
    <submittedName>
        <fullName evidence="1">Uncharacterized protein</fullName>
    </submittedName>
</protein>
<proteinExistence type="predicted"/>
<organism evidence="1 2">
    <name type="scientific">Portunus trituberculatus</name>
    <name type="common">Swimming crab</name>
    <name type="synonym">Neptunus trituberculatus</name>
    <dbReference type="NCBI Taxonomy" id="210409"/>
    <lineage>
        <taxon>Eukaryota</taxon>
        <taxon>Metazoa</taxon>
        <taxon>Ecdysozoa</taxon>
        <taxon>Arthropoda</taxon>
        <taxon>Crustacea</taxon>
        <taxon>Multicrustacea</taxon>
        <taxon>Malacostraca</taxon>
        <taxon>Eumalacostraca</taxon>
        <taxon>Eucarida</taxon>
        <taxon>Decapoda</taxon>
        <taxon>Pleocyemata</taxon>
        <taxon>Brachyura</taxon>
        <taxon>Eubrachyura</taxon>
        <taxon>Portunoidea</taxon>
        <taxon>Portunidae</taxon>
        <taxon>Portuninae</taxon>
        <taxon>Portunus</taxon>
    </lineage>
</organism>
<dbReference type="EMBL" id="VSRR010000432">
    <property type="protein sequence ID" value="MPC15511.1"/>
    <property type="molecule type" value="Genomic_DNA"/>
</dbReference>
<dbReference type="Proteomes" id="UP000324222">
    <property type="component" value="Unassembled WGS sequence"/>
</dbReference>
<dbReference type="AlphaFoldDB" id="A0A5B7D2S4"/>
<keyword evidence="2" id="KW-1185">Reference proteome</keyword>
<comment type="caution">
    <text evidence="1">The sequence shown here is derived from an EMBL/GenBank/DDBJ whole genome shotgun (WGS) entry which is preliminary data.</text>
</comment>
<evidence type="ECO:0000313" key="2">
    <source>
        <dbReference type="Proteomes" id="UP000324222"/>
    </source>
</evidence>
<reference evidence="1 2" key="1">
    <citation type="submission" date="2019-05" db="EMBL/GenBank/DDBJ databases">
        <title>Another draft genome of Portunus trituberculatus and its Hox gene families provides insights of decapod evolution.</title>
        <authorList>
            <person name="Jeong J.-H."/>
            <person name="Song I."/>
            <person name="Kim S."/>
            <person name="Choi T."/>
            <person name="Kim D."/>
            <person name="Ryu S."/>
            <person name="Kim W."/>
        </authorList>
    </citation>
    <scope>NUCLEOTIDE SEQUENCE [LARGE SCALE GENOMIC DNA]</scope>
    <source>
        <tissue evidence="1">Muscle</tissue>
    </source>
</reference>
<accession>A0A5B7D2S4</accession>
<evidence type="ECO:0000313" key="1">
    <source>
        <dbReference type="EMBL" id="MPC15511.1"/>
    </source>
</evidence>